<name>A0A1F5NRN1_9BACT</name>
<feature type="domain" description="SpoVT-AbrB" evidence="1">
    <location>
        <begin position="13"/>
        <end position="58"/>
    </location>
</feature>
<accession>A0A1F5NRN1</accession>
<evidence type="ECO:0000313" key="2">
    <source>
        <dbReference type="EMBL" id="OGE80010.1"/>
    </source>
</evidence>
<reference evidence="2 3" key="1">
    <citation type="journal article" date="2016" name="Nat. Commun.">
        <title>Thousands of microbial genomes shed light on interconnected biogeochemical processes in an aquifer system.</title>
        <authorList>
            <person name="Anantharaman K."/>
            <person name="Brown C.T."/>
            <person name="Hug L.A."/>
            <person name="Sharon I."/>
            <person name="Castelle C.J."/>
            <person name="Probst A.J."/>
            <person name="Thomas B.C."/>
            <person name="Singh A."/>
            <person name="Wilkins M.J."/>
            <person name="Karaoz U."/>
            <person name="Brodie E.L."/>
            <person name="Williams K.H."/>
            <person name="Hubbard S.S."/>
            <person name="Banfield J.F."/>
        </authorList>
    </citation>
    <scope>NUCLEOTIDE SEQUENCE [LARGE SCALE GENOMIC DNA]</scope>
</reference>
<dbReference type="AlphaFoldDB" id="A0A1F5NRN1"/>
<protein>
    <recommendedName>
        <fullName evidence="1">SpoVT-AbrB domain-containing protein</fullName>
    </recommendedName>
</protein>
<comment type="caution">
    <text evidence="2">The sequence shown here is derived from an EMBL/GenBank/DDBJ whole genome shotgun (WGS) entry which is preliminary data.</text>
</comment>
<dbReference type="EMBL" id="MFEJ01000023">
    <property type="protein sequence ID" value="OGE80010.1"/>
    <property type="molecule type" value="Genomic_DNA"/>
</dbReference>
<dbReference type="InterPro" id="IPR007159">
    <property type="entry name" value="SpoVT-AbrB_dom"/>
</dbReference>
<sequence>MARPTNSIRKLQKIGNGSLSVIIPADIVRALSLREHQRMLVRKINGAIVIRDARTKKRK</sequence>
<evidence type="ECO:0000259" key="1">
    <source>
        <dbReference type="SMART" id="SM00966"/>
    </source>
</evidence>
<dbReference type="GO" id="GO:0003677">
    <property type="term" value="F:DNA binding"/>
    <property type="evidence" value="ECO:0007669"/>
    <property type="project" value="InterPro"/>
</dbReference>
<dbReference type="InterPro" id="IPR037914">
    <property type="entry name" value="SpoVT-AbrB_sf"/>
</dbReference>
<dbReference type="SMART" id="SM00966">
    <property type="entry name" value="SpoVT_AbrB"/>
    <property type="match status" value="1"/>
</dbReference>
<dbReference type="SUPFAM" id="SSF89447">
    <property type="entry name" value="AbrB/MazE/MraZ-like"/>
    <property type="match status" value="1"/>
</dbReference>
<gene>
    <name evidence="2" type="ORF">A2660_02865</name>
</gene>
<evidence type="ECO:0000313" key="3">
    <source>
        <dbReference type="Proteomes" id="UP000176233"/>
    </source>
</evidence>
<dbReference type="Gene3D" id="2.10.260.10">
    <property type="match status" value="1"/>
</dbReference>
<proteinExistence type="predicted"/>
<dbReference type="Pfam" id="PF04014">
    <property type="entry name" value="MazE_antitoxin"/>
    <property type="match status" value="1"/>
</dbReference>
<organism evidence="2 3">
    <name type="scientific">Candidatus Doudnabacteria bacterium RIFCSPHIGHO2_01_FULL_45_18</name>
    <dbReference type="NCBI Taxonomy" id="1817823"/>
    <lineage>
        <taxon>Bacteria</taxon>
        <taxon>Candidatus Doudnaibacteriota</taxon>
    </lineage>
</organism>
<dbReference type="Proteomes" id="UP000176233">
    <property type="component" value="Unassembled WGS sequence"/>
</dbReference>